<dbReference type="EMBL" id="LLXZ01000184">
    <property type="protein sequence ID" value="KRQ98316.1"/>
    <property type="molecule type" value="Genomic_DNA"/>
</dbReference>
<name>A0A0R3KXB9_9BRAD</name>
<dbReference type="PROSITE" id="PS50005">
    <property type="entry name" value="TPR"/>
    <property type="match status" value="2"/>
</dbReference>
<dbReference type="OrthoDB" id="712930at2"/>
<keyword evidence="1" id="KW-0802">TPR repeat</keyword>
<evidence type="ECO:0000256" key="1">
    <source>
        <dbReference type="PROSITE-ProRule" id="PRU00339"/>
    </source>
</evidence>
<reference evidence="2 3" key="1">
    <citation type="submission" date="2014-03" db="EMBL/GenBank/DDBJ databases">
        <title>Bradyrhizobium valentinum sp. nov., isolated from effective nodules of Lupinus mariae-josephae, a lupine endemic of basic-lime soils in Eastern Spain.</title>
        <authorList>
            <person name="Duran D."/>
            <person name="Rey L."/>
            <person name="Navarro A."/>
            <person name="Busquets A."/>
            <person name="Imperial J."/>
            <person name="Ruiz-Argueso T."/>
        </authorList>
    </citation>
    <scope>NUCLEOTIDE SEQUENCE [LARGE SCALE GENOMIC DNA]</scope>
    <source>
        <strain evidence="2 3">PAC68</strain>
    </source>
</reference>
<organism evidence="2 3">
    <name type="scientific">Bradyrhizobium jicamae</name>
    <dbReference type="NCBI Taxonomy" id="280332"/>
    <lineage>
        <taxon>Bacteria</taxon>
        <taxon>Pseudomonadati</taxon>
        <taxon>Pseudomonadota</taxon>
        <taxon>Alphaproteobacteria</taxon>
        <taxon>Hyphomicrobiales</taxon>
        <taxon>Nitrobacteraceae</taxon>
        <taxon>Bradyrhizobium</taxon>
    </lineage>
</organism>
<feature type="repeat" description="TPR" evidence="1">
    <location>
        <begin position="47"/>
        <end position="80"/>
    </location>
</feature>
<dbReference type="Pfam" id="PF13414">
    <property type="entry name" value="TPR_11"/>
    <property type="match status" value="1"/>
</dbReference>
<dbReference type="SMART" id="SM00028">
    <property type="entry name" value="TPR"/>
    <property type="match status" value="2"/>
</dbReference>
<keyword evidence="3" id="KW-1185">Reference proteome</keyword>
<dbReference type="SUPFAM" id="SSF48452">
    <property type="entry name" value="TPR-like"/>
    <property type="match status" value="1"/>
</dbReference>
<sequence length="140" mass="15658">MAVAAVFRGLILVSTVLLSEALCAVGLNRIAASLIERRLRSLPEFNDVLCMQLADIYNRGGRFEEAIQRLSDAIQQNPTNAFLYLELGFLQESRTNYDLARDNFSRALTLSTDCSEGFRNDLQLKIDQLGGKDIKGRTRS</sequence>
<dbReference type="Gene3D" id="1.25.40.10">
    <property type="entry name" value="Tetratricopeptide repeat domain"/>
    <property type="match status" value="1"/>
</dbReference>
<feature type="repeat" description="TPR" evidence="1">
    <location>
        <begin position="81"/>
        <end position="114"/>
    </location>
</feature>
<dbReference type="RefSeq" id="WP_057839113.1">
    <property type="nucleotide sequence ID" value="NZ_LLXZ01000184.1"/>
</dbReference>
<dbReference type="InterPro" id="IPR011990">
    <property type="entry name" value="TPR-like_helical_dom_sf"/>
</dbReference>
<dbReference type="Proteomes" id="UP000050863">
    <property type="component" value="Unassembled WGS sequence"/>
</dbReference>
<dbReference type="STRING" id="280332.CQ12_39730"/>
<proteinExistence type="predicted"/>
<dbReference type="AlphaFoldDB" id="A0A0R3KXB9"/>
<gene>
    <name evidence="2" type="ORF">CQ12_39730</name>
</gene>
<evidence type="ECO:0000313" key="3">
    <source>
        <dbReference type="Proteomes" id="UP000050863"/>
    </source>
</evidence>
<accession>A0A0R3KXB9</accession>
<evidence type="ECO:0000313" key="2">
    <source>
        <dbReference type="EMBL" id="KRQ98316.1"/>
    </source>
</evidence>
<comment type="caution">
    <text evidence="2">The sequence shown here is derived from an EMBL/GenBank/DDBJ whole genome shotgun (WGS) entry which is preliminary data.</text>
</comment>
<dbReference type="InterPro" id="IPR019734">
    <property type="entry name" value="TPR_rpt"/>
</dbReference>
<protein>
    <submittedName>
        <fullName evidence="2">Uncharacterized protein</fullName>
    </submittedName>
</protein>